<dbReference type="RefSeq" id="WP_169202937.1">
    <property type="nucleotide sequence ID" value="NZ_CP059467.1"/>
</dbReference>
<proteinExistence type="predicted"/>
<keyword evidence="5" id="KW-1185">Reference proteome</keyword>
<keyword evidence="1" id="KW-0808">Transferase</keyword>
<organism evidence="4 5">
    <name type="scientific">Aromatoleum bremense</name>
    <dbReference type="NCBI Taxonomy" id="76115"/>
    <lineage>
        <taxon>Bacteria</taxon>
        <taxon>Pseudomonadati</taxon>
        <taxon>Pseudomonadota</taxon>
        <taxon>Betaproteobacteria</taxon>
        <taxon>Rhodocyclales</taxon>
        <taxon>Rhodocyclaceae</taxon>
        <taxon>Aromatoleum</taxon>
    </lineage>
</organism>
<evidence type="ECO:0000313" key="4">
    <source>
        <dbReference type="EMBL" id="NMG16352.1"/>
    </source>
</evidence>
<dbReference type="InterPro" id="IPR028098">
    <property type="entry name" value="Glyco_trans_4-like_N"/>
</dbReference>
<accession>A0ABX1NY15</accession>
<sequence>MHILIDLQACQTLGSRNRGIGRYSLALARAMAGVAAGTHRVSVLLSDRFPDTVTGLRDVFSPLVGAANIHTISLPAGCHYLDPSNFTRLRIAERIRAHAIRQINPDIVHVSSLFEGLGDDAVVSIEPPPGAMQRVAVTLYDLIPYLHQTVYLANPATRHWYYRRLQALRNADLLLAISESSRQEAIAALGIDASQVVNMSSAIDEHFVPVDIAPDEQRMLCRRFGIARDFVLYTGGIDYRKNVEGLIHAYAMLPADLRTRHQLVIVCSINPDDERRLHEEARNRGMLPDELVLTGYVPEADLVRLYNLAKLFVFPSLHEGFGLPVLEAMACGTPAIGADRSSIPEVIGRADALFDPTSQQAITAAIVHALRDDAFRQQLGRHGLERARQFSWRATASRALEAFQAIAPPLARADIAPSVVSVPRQRLAYFSPLPNERSGIADYSAELLPELARHYEIELVTDATPLDEDWLQANFPVRSTEWFQRHADHYDRVLYHIGNSQFHVHMLPLLRRHPGVVMLHDYFLSGMLRYAETFGHETHAFRNSLFRTHGYAALVDLAQRDAMALEMDYAANRSILDFALGVLVHSRYSIELAGSDYGSRYAARFAYVPFARRALSTPSRADARTRLGLDAEAFVVCAFGFMAPTKLNLELIQAWQGSALSSHPQAQLVFVGQHPSEDYGMQVEAARRGSGSAIRITGFVSPADYSLWLAAADVGVQLRAQSRGETSAAIFDCLAYRLPLVFNAHGSAAELPDDVAIKLPDRLHIASLAHALERLFDDPALRADLARRGHDFVCQQHAPRLAARCYADAIESFYRNAPLASESRLLDDIANLDAGPSLSPDECTEIAACIARNRLDTRPPRLLLDITGMSPMLLRQWLPEFVRQLPTPWLMECVEHVDSAWRTNRASVCAALGIPEGLPEEPLLPGHQDAWLTLSASQPELPLPGLFAHRAARLENSQSSCPVLPIVRAIVDWLQSPGTFPPPLRPFVLSQA</sequence>
<feature type="domain" description="Glycosyl transferase family 1" evidence="2">
    <location>
        <begin position="229"/>
        <end position="383"/>
    </location>
</feature>
<comment type="caution">
    <text evidence="4">The sequence shown here is derived from an EMBL/GenBank/DDBJ whole genome shotgun (WGS) entry which is preliminary data.</text>
</comment>
<dbReference type="Pfam" id="PF00534">
    <property type="entry name" value="Glycos_transf_1"/>
    <property type="match status" value="1"/>
</dbReference>
<dbReference type="EMBL" id="WTVP01000033">
    <property type="protein sequence ID" value="NMG16352.1"/>
    <property type="molecule type" value="Genomic_DNA"/>
</dbReference>
<dbReference type="PANTHER" id="PTHR46401:SF2">
    <property type="entry name" value="GLYCOSYLTRANSFERASE WBBK-RELATED"/>
    <property type="match status" value="1"/>
</dbReference>
<dbReference type="CDD" id="cd03801">
    <property type="entry name" value="GT4_PimA-like"/>
    <property type="match status" value="1"/>
</dbReference>
<dbReference type="Pfam" id="PF13579">
    <property type="entry name" value="Glyco_trans_4_4"/>
    <property type="match status" value="1"/>
</dbReference>
<dbReference type="PANTHER" id="PTHR46401">
    <property type="entry name" value="GLYCOSYLTRANSFERASE WBBK-RELATED"/>
    <property type="match status" value="1"/>
</dbReference>
<dbReference type="SUPFAM" id="SSF53756">
    <property type="entry name" value="UDP-Glycosyltransferase/glycogen phosphorylase"/>
    <property type="match status" value="2"/>
</dbReference>
<dbReference type="InterPro" id="IPR001296">
    <property type="entry name" value="Glyco_trans_1"/>
</dbReference>
<evidence type="ECO:0000259" key="3">
    <source>
        <dbReference type="Pfam" id="PF13579"/>
    </source>
</evidence>
<evidence type="ECO:0000313" key="5">
    <source>
        <dbReference type="Proteomes" id="UP000633943"/>
    </source>
</evidence>
<gene>
    <name evidence="4" type="ORF">GPA24_12515</name>
</gene>
<feature type="domain" description="Glycosyltransferase subfamily 4-like N-terminal" evidence="3">
    <location>
        <begin position="19"/>
        <end position="197"/>
    </location>
</feature>
<evidence type="ECO:0000259" key="2">
    <source>
        <dbReference type="Pfam" id="PF00534"/>
    </source>
</evidence>
<dbReference type="Pfam" id="PF13692">
    <property type="entry name" value="Glyco_trans_1_4"/>
    <property type="match status" value="1"/>
</dbReference>
<name>A0ABX1NY15_9RHOO</name>
<reference evidence="4 5" key="1">
    <citation type="submission" date="2019-12" db="EMBL/GenBank/DDBJ databases">
        <title>Comparative genomics gives insights into the taxonomy of the Azoarcus-Aromatoleum group and reveals separate origins of nif in the plant-associated Azoarcus and non-plant-associated Aromatoleum sub-groups.</title>
        <authorList>
            <person name="Lafos M."/>
            <person name="Maluk M."/>
            <person name="Batista M."/>
            <person name="Junghare M."/>
            <person name="Carmona M."/>
            <person name="Faoro H."/>
            <person name="Cruz L.M."/>
            <person name="Battistoni F."/>
            <person name="De Souza E."/>
            <person name="Pedrosa F."/>
            <person name="Chen W.-M."/>
            <person name="Poole P.S."/>
            <person name="Dixon R.A."/>
            <person name="James E.K."/>
        </authorList>
    </citation>
    <scope>NUCLEOTIDE SEQUENCE [LARGE SCALE GENOMIC DNA]</scope>
    <source>
        <strain evidence="4 5">PbN1</strain>
    </source>
</reference>
<dbReference type="CDD" id="cd03809">
    <property type="entry name" value="GT4_MtfB-like"/>
    <property type="match status" value="1"/>
</dbReference>
<dbReference type="Proteomes" id="UP000633943">
    <property type="component" value="Unassembled WGS sequence"/>
</dbReference>
<dbReference type="Gene3D" id="3.40.50.2000">
    <property type="entry name" value="Glycogen Phosphorylase B"/>
    <property type="match status" value="3"/>
</dbReference>
<evidence type="ECO:0000256" key="1">
    <source>
        <dbReference type="ARBA" id="ARBA00022679"/>
    </source>
</evidence>
<protein>
    <submittedName>
        <fullName evidence="4">Glycosyltransferase</fullName>
    </submittedName>
</protein>